<accession>A0AAV6GWV8</accession>
<dbReference type="SUPFAM" id="SSF46689">
    <property type="entry name" value="Homeodomain-like"/>
    <property type="match status" value="1"/>
</dbReference>
<dbReference type="InterPro" id="IPR036388">
    <property type="entry name" value="WH-like_DNA-bd_sf"/>
</dbReference>
<evidence type="ECO:0000256" key="1">
    <source>
        <dbReference type="SAM" id="MobiDB-lite"/>
    </source>
</evidence>
<proteinExistence type="predicted"/>
<dbReference type="EMBL" id="JADWDJ010000007">
    <property type="protein sequence ID" value="KAG5277867.1"/>
    <property type="molecule type" value="Genomic_DNA"/>
</dbReference>
<dbReference type="PANTHER" id="PTHR46068:SF1">
    <property type="entry name" value="TRANSPOSASE IS30-LIKE HTH DOMAIN-CONTAINING PROTEIN"/>
    <property type="match status" value="1"/>
</dbReference>
<dbReference type="Gene3D" id="1.10.10.10">
    <property type="entry name" value="Winged helix-like DNA-binding domain superfamily/Winged helix DNA-binding domain"/>
    <property type="match status" value="1"/>
</dbReference>
<dbReference type="Pfam" id="PF25787">
    <property type="entry name" value="HTH_SB"/>
    <property type="match status" value="1"/>
</dbReference>
<dbReference type="InterPro" id="IPR036397">
    <property type="entry name" value="RNaseH_sf"/>
</dbReference>
<sequence length="416" mass="48086">MSYPVRFSLAKMDNSGLKPDMSRYPEPSQQQPMPVKKVKSEECYEFLQKVKVEETPGLEHGCKTEILAFQTFIVKEEKWSPVRIKEEEEESNLREYGHSDFSPDSQKVEERPELEPDWTTDMPTSPQLTCKEETYCTVEIKEEMKEETYCTIEIKEEMKEEDCHEDVSFTIQEEKPGIEYDCNAKMYTSPQLTCKEEIKADAYVPEEIKEEEIEEENVREYGHGSSPISHWKFNMVPHGKELSEDLKKRIVALHKDGLGYKKIANTLKLSCSTVAKTIQRFNRTGSIQNRPRHGRPKKLSACAQRHIQRLSLENRRMSAASIAAEVEGVGGRRAVSQRITPKHTSMTTTALLKKLRWKRKVEERKVSNIYQLCNVVMEEWKRIPVATCEALVNSMPKRVKAVLGNKAFYILDAPDR</sequence>
<evidence type="ECO:0000313" key="4">
    <source>
        <dbReference type="Proteomes" id="UP000823561"/>
    </source>
</evidence>
<dbReference type="Proteomes" id="UP000823561">
    <property type="component" value="Chromosome 7"/>
</dbReference>
<name>A0AAV6GWV8_9TELE</name>
<evidence type="ECO:0000259" key="2">
    <source>
        <dbReference type="Pfam" id="PF25787"/>
    </source>
</evidence>
<feature type="domain" description="Sleeping Beauty transposase HTH" evidence="2">
    <location>
        <begin position="239"/>
        <end position="286"/>
    </location>
</feature>
<reference evidence="3" key="1">
    <citation type="submission" date="2020-10" db="EMBL/GenBank/DDBJ databases">
        <title>Chromosome-scale genome assembly of the Allis shad, Alosa alosa.</title>
        <authorList>
            <person name="Margot Z."/>
            <person name="Christophe K."/>
            <person name="Cabau C."/>
            <person name="Louis A."/>
            <person name="Berthelot C."/>
            <person name="Parey E."/>
            <person name="Roest Crollius H."/>
            <person name="Montfort J."/>
            <person name="Robinson-Rechavi M."/>
            <person name="Bucao C."/>
            <person name="Bouchez O."/>
            <person name="Gislard M."/>
            <person name="Lluch J."/>
            <person name="Milhes M."/>
            <person name="Lampietro C."/>
            <person name="Lopez Roques C."/>
            <person name="Donnadieu C."/>
            <person name="Braasch I."/>
            <person name="Desvignes T."/>
            <person name="Postlethwait J."/>
            <person name="Bobe J."/>
            <person name="Guiguen Y."/>
        </authorList>
    </citation>
    <scope>NUCLEOTIDE SEQUENCE</scope>
    <source>
        <strain evidence="3">M-15738</strain>
        <tissue evidence="3">Blood</tissue>
    </source>
</reference>
<feature type="region of interest" description="Disordered" evidence="1">
    <location>
        <begin position="13"/>
        <end position="37"/>
    </location>
</feature>
<dbReference type="InterPro" id="IPR009057">
    <property type="entry name" value="Homeodomain-like_sf"/>
</dbReference>
<gene>
    <name evidence="3" type="ORF">AALO_G00092250</name>
</gene>
<keyword evidence="4" id="KW-1185">Reference proteome</keyword>
<evidence type="ECO:0000313" key="3">
    <source>
        <dbReference type="EMBL" id="KAG5277867.1"/>
    </source>
</evidence>
<dbReference type="Gene3D" id="3.30.420.10">
    <property type="entry name" value="Ribonuclease H-like superfamily/Ribonuclease H"/>
    <property type="match status" value="1"/>
</dbReference>
<feature type="region of interest" description="Disordered" evidence="1">
    <location>
        <begin position="88"/>
        <end position="126"/>
    </location>
</feature>
<protein>
    <recommendedName>
        <fullName evidence="2">Sleeping Beauty transposase HTH domain-containing protein</fullName>
    </recommendedName>
</protein>
<dbReference type="GO" id="GO:0003676">
    <property type="term" value="F:nucleic acid binding"/>
    <property type="evidence" value="ECO:0007669"/>
    <property type="project" value="InterPro"/>
</dbReference>
<dbReference type="AlphaFoldDB" id="A0AAV6GWV8"/>
<dbReference type="PANTHER" id="PTHR46068">
    <property type="entry name" value="PROTEIN CBG27172"/>
    <property type="match status" value="1"/>
</dbReference>
<comment type="caution">
    <text evidence="3">The sequence shown here is derived from an EMBL/GenBank/DDBJ whole genome shotgun (WGS) entry which is preliminary data.</text>
</comment>
<feature type="compositionally biased region" description="Basic and acidic residues" evidence="1">
    <location>
        <begin position="88"/>
        <end position="98"/>
    </location>
</feature>
<organism evidence="3 4">
    <name type="scientific">Alosa alosa</name>
    <name type="common">allis shad</name>
    <dbReference type="NCBI Taxonomy" id="278164"/>
    <lineage>
        <taxon>Eukaryota</taxon>
        <taxon>Metazoa</taxon>
        <taxon>Chordata</taxon>
        <taxon>Craniata</taxon>
        <taxon>Vertebrata</taxon>
        <taxon>Euteleostomi</taxon>
        <taxon>Actinopterygii</taxon>
        <taxon>Neopterygii</taxon>
        <taxon>Teleostei</taxon>
        <taxon>Clupei</taxon>
        <taxon>Clupeiformes</taxon>
        <taxon>Clupeoidei</taxon>
        <taxon>Clupeidae</taxon>
        <taxon>Alosa</taxon>
    </lineage>
</organism>
<dbReference type="InterPro" id="IPR057667">
    <property type="entry name" value="HTH_SB"/>
</dbReference>